<proteinExistence type="predicted"/>
<comment type="caution">
    <text evidence="1">The sequence shown here is derived from an EMBL/GenBank/DDBJ whole genome shotgun (WGS) entry which is preliminary data.</text>
</comment>
<protein>
    <submittedName>
        <fullName evidence="1">Uncharacterized protein</fullName>
    </submittedName>
</protein>
<organism evidence="1 2">
    <name type="scientific">Streptomyces sulfonofaciens</name>
    <dbReference type="NCBI Taxonomy" id="68272"/>
    <lineage>
        <taxon>Bacteria</taxon>
        <taxon>Bacillati</taxon>
        <taxon>Actinomycetota</taxon>
        <taxon>Actinomycetes</taxon>
        <taxon>Kitasatosporales</taxon>
        <taxon>Streptomycetaceae</taxon>
        <taxon>Streptomyces</taxon>
    </lineage>
</organism>
<dbReference type="EMBL" id="BNCD01000024">
    <property type="protein sequence ID" value="GHH86816.1"/>
    <property type="molecule type" value="Genomic_DNA"/>
</dbReference>
<dbReference type="RefSeq" id="WP_268256803.1">
    <property type="nucleotide sequence ID" value="NZ_BNCD01000024.1"/>
</dbReference>
<sequence length="43" mass="4597">MKHGIRIPATAVRVMVGALAASTLLVAAFSAPDLVRYLKIRSM</sequence>
<name>A0A919L8Q0_9ACTN</name>
<reference evidence="1" key="2">
    <citation type="submission" date="2020-09" db="EMBL/GenBank/DDBJ databases">
        <authorList>
            <person name="Sun Q."/>
            <person name="Ohkuma M."/>
        </authorList>
    </citation>
    <scope>NUCLEOTIDE SEQUENCE</scope>
    <source>
        <strain evidence="1">JCM 5069</strain>
    </source>
</reference>
<dbReference type="Pfam" id="PF21833">
    <property type="entry name" value="DUF6893"/>
    <property type="match status" value="1"/>
</dbReference>
<dbReference type="Proteomes" id="UP000603708">
    <property type="component" value="Unassembled WGS sequence"/>
</dbReference>
<dbReference type="AlphaFoldDB" id="A0A919L8Q0"/>
<reference evidence="1" key="1">
    <citation type="journal article" date="2014" name="Int. J. Syst. Evol. Microbiol.">
        <title>Complete genome sequence of Corynebacterium casei LMG S-19264T (=DSM 44701T), isolated from a smear-ripened cheese.</title>
        <authorList>
            <consortium name="US DOE Joint Genome Institute (JGI-PGF)"/>
            <person name="Walter F."/>
            <person name="Albersmeier A."/>
            <person name="Kalinowski J."/>
            <person name="Ruckert C."/>
        </authorList>
    </citation>
    <scope>NUCLEOTIDE SEQUENCE</scope>
    <source>
        <strain evidence="1">JCM 5069</strain>
    </source>
</reference>
<evidence type="ECO:0000313" key="2">
    <source>
        <dbReference type="Proteomes" id="UP000603708"/>
    </source>
</evidence>
<keyword evidence="2" id="KW-1185">Reference proteome</keyword>
<evidence type="ECO:0000313" key="1">
    <source>
        <dbReference type="EMBL" id="GHH86816.1"/>
    </source>
</evidence>
<gene>
    <name evidence="1" type="ORF">GCM10018793_60210</name>
</gene>
<dbReference type="InterPro" id="IPR054188">
    <property type="entry name" value="DUF6893"/>
</dbReference>
<accession>A0A919L8Q0</accession>